<keyword evidence="3" id="KW-1185">Reference proteome</keyword>
<dbReference type="Proteomes" id="UP001565283">
    <property type="component" value="Unassembled WGS sequence"/>
</dbReference>
<evidence type="ECO:0000313" key="2">
    <source>
        <dbReference type="EMBL" id="MEY8443549.1"/>
    </source>
</evidence>
<feature type="transmembrane region" description="Helical" evidence="1">
    <location>
        <begin position="21"/>
        <end position="38"/>
    </location>
</feature>
<keyword evidence="1" id="KW-0472">Membrane</keyword>
<keyword evidence="1" id="KW-1133">Transmembrane helix</keyword>
<gene>
    <name evidence="2" type="ORF">AALA52_04730</name>
</gene>
<evidence type="ECO:0000256" key="1">
    <source>
        <dbReference type="SAM" id="Phobius"/>
    </source>
</evidence>
<dbReference type="RefSeq" id="WP_369948198.1">
    <property type="nucleotide sequence ID" value="NZ_JBCLSH010000011.1"/>
</dbReference>
<accession>A0ABV4D3H0</accession>
<organism evidence="2 3">
    <name type="scientific">Lactococcus ileimucosae</name>
    <dbReference type="NCBI Taxonomy" id="2941329"/>
    <lineage>
        <taxon>Bacteria</taxon>
        <taxon>Bacillati</taxon>
        <taxon>Bacillota</taxon>
        <taxon>Bacilli</taxon>
        <taxon>Lactobacillales</taxon>
        <taxon>Streptococcaceae</taxon>
        <taxon>Lactococcus</taxon>
    </lineage>
</organism>
<dbReference type="EMBL" id="JBCLSH010000011">
    <property type="protein sequence ID" value="MEY8443549.1"/>
    <property type="molecule type" value="Genomic_DNA"/>
</dbReference>
<reference evidence="2 3" key="1">
    <citation type="submission" date="2024-03" db="EMBL/GenBank/DDBJ databases">
        <title>Mouse gut bacterial collection (mGBC) of GemPharmatech.</title>
        <authorList>
            <person name="He Y."/>
            <person name="Dong L."/>
            <person name="Wu D."/>
            <person name="Gao X."/>
            <person name="Lin Z."/>
        </authorList>
    </citation>
    <scope>NUCLEOTIDE SEQUENCE [LARGE SCALE GENOMIC DNA]</scope>
    <source>
        <strain evidence="2 3">61-15</strain>
    </source>
</reference>
<keyword evidence="1" id="KW-0812">Transmembrane</keyword>
<name>A0ABV4D3H0_9LACT</name>
<comment type="caution">
    <text evidence="2">The sequence shown here is derived from an EMBL/GenBank/DDBJ whole genome shotgun (WGS) entry which is preliminary data.</text>
</comment>
<proteinExistence type="predicted"/>
<feature type="transmembrane region" description="Helical" evidence="1">
    <location>
        <begin position="44"/>
        <end position="70"/>
    </location>
</feature>
<evidence type="ECO:0000313" key="3">
    <source>
        <dbReference type="Proteomes" id="UP001565283"/>
    </source>
</evidence>
<sequence length="77" mass="8950">MDNYLKHLYHRLNQMPAGIQGVAWFISIKLSLFILQGAENVPSHLLTIFLQFILSMILLIIGVAFFDFILSRNDYQH</sequence>
<protein>
    <submittedName>
        <fullName evidence="2">Uncharacterized protein</fullName>
    </submittedName>
</protein>